<dbReference type="RefSeq" id="WP_053412729.1">
    <property type="nucleotide sequence ID" value="NZ_CP006841.1"/>
</dbReference>
<dbReference type="EMBL" id="CP006841">
    <property type="protein sequence ID" value="ALA68660.1"/>
    <property type="molecule type" value="Genomic_DNA"/>
</dbReference>
<evidence type="ECO:0000313" key="2">
    <source>
        <dbReference type="EMBL" id="ALA68660.1"/>
    </source>
</evidence>
<reference evidence="2 3" key="1">
    <citation type="submission" date="2013-10" db="EMBL/GenBank/DDBJ databases">
        <title>Complete genome sequence of Corynebacterium lactis DSM 45799(T), isolated from raw cow milk.</title>
        <authorList>
            <person name="Ruckert C."/>
            <person name="Albersmeier A."/>
            <person name="Lipski A."/>
            <person name="Kalinowski J."/>
        </authorList>
    </citation>
    <scope>NUCLEOTIDE SEQUENCE [LARGE SCALE GENOMIC DNA]</scope>
    <source>
        <strain evidence="2 3">RW2-5</strain>
    </source>
</reference>
<sequence length="270" mass="28392">MTTAADDVDVVDATPKAQQRRHFRFVAPAVEFSNALKAVHPIAVPGDTAAQFDSIRIDVREDSTVTVSAANPMMMGAAEVPGVDVIASGSVDVAPRVAKELAEVAIQKVTNAGPVEVEVAASADFIEIALVYGLPFEPHKTRRPVQSPRQPLEGVAKHVSEVLQEVHAKERSSAMVSQSDVLTRATPAQEVALQKAARAIGAVVTRFPSTAEAKFVATAPQLAVVWVCNPDGSNPADGDEEKLDGVDEQQNTGSPVARRVVVARPLGGVA</sequence>
<name>A0A0K2H3N2_9CORY</name>
<dbReference type="KEGG" id="clw:CLAC_09795"/>
<dbReference type="PATRIC" id="fig|1408189.4.peg.1965"/>
<organism evidence="2 3">
    <name type="scientific">Corynebacterium lactis RW2-5</name>
    <dbReference type="NCBI Taxonomy" id="1408189"/>
    <lineage>
        <taxon>Bacteria</taxon>
        <taxon>Bacillati</taxon>
        <taxon>Actinomycetota</taxon>
        <taxon>Actinomycetes</taxon>
        <taxon>Mycobacteriales</taxon>
        <taxon>Corynebacteriaceae</taxon>
        <taxon>Corynebacterium</taxon>
    </lineage>
</organism>
<evidence type="ECO:0000313" key="3">
    <source>
        <dbReference type="Proteomes" id="UP000058446"/>
    </source>
</evidence>
<feature type="region of interest" description="Disordered" evidence="1">
    <location>
        <begin position="233"/>
        <end position="258"/>
    </location>
</feature>
<protein>
    <submittedName>
        <fullName evidence="2">Uncharacterized protein</fullName>
    </submittedName>
</protein>
<dbReference type="Proteomes" id="UP000058446">
    <property type="component" value="Chromosome"/>
</dbReference>
<dbReference type="AlphaFoldDB" id="A0A0K2H3N2"/>
<accession>A0A0K2H3N2</accession>
<gene>
    <name evidence="2" type="ORF">CLAC_09795</name>
</gene>
<evidence type="ECO:0000256" key="1">
    <source>
        <dbReference type="SAM" id="MobiDB-lite"/>
    </source>
</evidence>
<keyword evidence="3" id="KW-1185">Reference proteome</keyword>
<proteinExistence type="predicted"/>